<organism evidence="1 2">
    <name type="scientific">Paracraurococcus lichenis</name>
    <dbReference type="NCBI Taxonomy" id="3064888"/>
    <lineage>
        <taxon>Bacteria</taxon>
        <taxon>Pseudomonadati</taxon>
        <taxon>Pseudomonadota</taxon>
        <taxon>Alphaproteobacteria</taxon>
        <taxon>Acetobacterales</taxon>
        <taxon>Roseomonadaceae</taxon>
        <taxon>Paracraurococcus</taxon>
    </lineage>
</organism>
<sequence>MQWTVRLEAKTGHGELETTELVTLRRPVAECSLPDLGLALAEAKALLTKLQWIMVRSQAAEYVAGHTVCDRTVLIIDIQSSAEVLSVAGRGCQSRGAASQNNVTN</sequence>
<dbReference type="EMBL" id="JAUTWS010000069">
    <property type="protein sequence ID" value="MDO9713070.1"/>
    <property type="molecule type" value="Genomic_DNA"/>
</dbReference>
<accession>A0ABT9EAY2</accession>
<dbReference type="RefSeq" id="WP_305107931.1">
    <property type="nucleotide sequence ID" value="NZ_JAUTWS010000069.1"/>
</dbReference>
<comment type="caution">
    <text evidence="1">The sequence shown here is derived from an EMBL/GenBank/DDBJ whole genome shotgun (WGS) entry which is preliminary data.</text>
</comment>
<proteinExistence type="predicted"/>
<dbReference type="Proteomes" id="UP001243009">
    <property type="component" value="Unassembled WGS sequence"/>
</dbReference>
<gene>
    <name evidence="1" type="ORF">Q7A36_32375</name>
</gene>
<name>A0ABT9EAY2_9PROT</name>
<keyword evidence="2" id="KW-1185">Reference proteome</keyword>
<reference evidence="1 2" key="1">
    <citation type="submission" date="2023-08" db="EMBL/GenBank/DDBJ databases">
        <title>The draft genome sequence of Paracraurococcus sp. LOR1-02.</title>
        <authorList>
            <person name="Kingkaew E."/>
            <person name="Tanasupawat S."/>
        </authorList>
    </citation>
    <scope>NUCLEOTIDE SEQUENCE [LARGE SCALE GENOMIC DNA]</scope>
    <source>
        <strain evidence="1 2">LOR1-02</strain>
    </source>
</reference>
<protein>
    <submittedName>
        <fullName evidence="1">Uncharacterized protein</fullName>
    </submittedName>
</protein>
<evidence type="ECO:0000313" key="2">
    <source>
        <dbReference type="Proteomes" id="UP001243009"/>
    </source>
</evidence>
<evidence type="ECO:0000313" key="1">
    <source>
        <dbReference type="EMBL" id="MDO9713070.1"/>
    </source>
</evidence>